<dbReference type="EMBL" id="LAVV01009723">
    <property type="protein sequence ID" value="KNZ50105.1"/>
    <property type="molecule type" value="Genomic_DNA"/>
</dbReference>
<feature type="compositionally biased region" description="Polar residues" evidence="1">
    <location>
        <begin position="466"/>
        <end position="482"/>
    </location>
</feature>
<evidence type="ECO:0000256" key="1">
    <source>
        <dbReference type="SAM" id="MobiDB-lite"/>
    </source>
</evidence>
<feature type="compositionally biased region" description="Polar residues" evidence="1">
    <location>
        <begin position="777"/>
        <end position="790"/>
    </location>
</feature>
<gene>
    <name evidence="2" type="ORF">VP01_459g5</name>
</gene>
<feature type="compositionally biased region" description="Polar residues" evidence="1">
    <location>
        <begin position="380"/>
        <end position="398"/>
    </location>
</feature>
<feature type="region of interest" description="Disordered" evidence="1">
    <location>
        <begin position="763"/>
        <end position="790"/>
    </location>
</feature>
<feature type="compositionally biased region" description="Basic residues" evidence="1">
    <location>
        <begin position="303"/>
        <end position="313"/>
    </location>
</feature>
<dbReference type="VEuPathDB" id="FungiDB:VP01_459g5"/>
<dbReference type="AlphaFoldDB" id="A0A0L6UQI4"/>
<feature type="region of interest" description="Disordered" evidence="1">
    <location>
        <begin position="605"/>
        <end position="638"/>
    </location>
</feature>
<feature type="region of interest" description="Disordered" evidence="1">
    <location>
        <begin position="532"/>
        <end position="556"/>
    </location>
</feature>
<feature type="region of interest" description="Disordered" evidence="1">
    <location>
        <begin position="269"/>
        <end position="323"/>
    </location>
</feature>
<feature type="region of interest" description="Disordered" evidence="1">
    <location>
        <begin position="464"/>
        <end position="489"/>
    </location>
</feature>
<evidence type="ECO:0000313" key="2">
    <source>
        <dbReference type="EMBL" id="KNZ50105.1"/>
    </source>
</evidence>
<protein>
    <submittedName>
        <fullName evidence="2">Uncharacterized protein</fullName>
    </submittedName>
</protein>
<accession>A0A0L6UQI4</accession>
<sequence length="864" mass="94811">MTLLDLWPRAPKSPQNDSYNDLHDDIPNDSSASSMVTDDNHSSLPSSDSASSPCPGLPRTPPRLDINPRSIRAEQTPSRDSQQFWPNLHDLQTSSCSAPSVNIASRLAHPPTDSALESCHPYVTNLDTTTVLLQPPIHVGLSTQALQSQPPPHTLPYKSSIPQIQLGAIPLSTQWISNQQRPNAPMPFGSVEHARCQANNFRPAPPFIREDMDEPEVDPFSQLSARTLALMDQPESEVTIYDCEYCDKTYQGKHARSIWRRHLSDKHKIPLSTQPRRTRWDNDVNRPKTEEERRERTLESKRRWARKNRAAKKAARDGQRNSMEHASSILYSKSFSQNHQRGTPIRSQAPSPIMYQSSLVHRAAGSPEYFAGTEVHGHSQPLQVHPSRSSMSILSRGTSAPQSFPHYLPMSSQPTFSMGDVPYNPSLHMSQSAQAGCYSFGNYTAPGDPPSAVQFSEHFIKEDHSTYSPQPSQTHLSNQSPPATYGTEVKPHDLLAQPHDLPDCFPSAPLNFQYSSWELGGRFNFGSPLPSTLEKAEPLSHESHSKRQRLSLSSSAPVPLQQFDDLQKAYGACNLDALNEAHDLHPGGSQEPCILSGEVAQSHLGSKRSSVVSARDDEAQSESSSVAEQRTTSFQNEQGDSYCMFDSSMESTQHHGGWLEGQTHIRPATAGTLPTLAHDQQHPRVAHLERAATEPQFSVRHDLQTPLRGSGLRSDGRFHLSHSPIYRMDAPGLDAVDLLSSPGVARADASAMSLYQGHYAPMSAGKRRSSDTHHVQPLSSSCPLNTGDWSNQALQTPSGFSRFPFSNSMLSSPAGGAGLFGSPHNLLSKSLGLTVSNNATVSGEESLGGLLAGSSTWDMVHQRT</sequence>
<feature type="region of interest" description="Disordered" evidence="1">
    <location>
        <begin position="1"/>
        <end position="68"/>
    </location>
</feature>
<feature type="compositionally biased region" description="Polar residues" evidence="1">
    <location>
        <begin position="28"/>
        <end position="37"/>
    </location>
</feature>
<feature type="compositionally biased region" description="Low complexity" evidence="1">
    <location>
        <begin position="42"/>
        <end position="54"/>
    </location>
</feature>
<organism evidence="2 3">
    <name type="scientific">Puccinia sorghi</name>
    <dbReference type="NCBI Taxonomy" id="27349"/>
    <lineage>
        <taxon>Eukaryota</taxon>
        <taxon>Fungi</taxon>
        <taxon>Dikarya</taxon>
        <taxon>Basidiomycota</taxon>
        <taxon>Pucciniomycotina</taxon>
        <taxon>Pucciniomycetes</taxon>
        <taxon>Pucciniales</taxon>
        <taxon>Pucciniaceae</taxon>
        <taxon>Puccinia</taxon>
    </lineage>
</organism>
<evidence type="ECO:0000313" key="3">
    <source>
        <dbReference type="Proteomes" id="UP000037035"/>
    </source>
</evidence>
<dbReference type="OrthoDB" id="2333993at2759"/>
<dbReference type="STRING" id="27349.A0A0L6UQI4"/>
<dbReference type="Proteomes" id="UP000037035">
    <property type="component" value="Unassembled WGS sequence"/>
</dbReference>
<feature type="compositionally biased region" description="Basic and acidic residues" evidence="1">
    <location>
        <begin position="278"/>
        <end position="302"/>
    </location>
</feature>
<feature type="region of interest" description="Disordered" evidence="1">
    <location>
        <begin position="371"/>
        <end position="398"/>
    </location>
</feature>
<keyword evidence="3" id="KW-1185">Reference proteome</keyword>
<name>A0A0L6UQI4_9BASI</name>
<comment type="caution">
    <text evidence="2">The sequence shown here is derived from an EMBL/GenBank/DDBJ whole genome shotgun (WGS) entry which is preliminary data.</text>
</comment>
<feature type="compositionally biased region" description="Basic and acidic residues" evidence="1">
    <location>
        <begin position="534"/>
        <end position="545"/>
    </location>
</feature>
<reference evidence="2 3" key="1">
    <citation type="submission" date="2015-08" db="EMBL/GenBank/DDBJ databases">
        <title>Next Generation Sequencing and Analysis of the Genome of Puccinia sorghi L Schw, the Causal Agent of Maize Common Rust.</title>
        <authorList>
            <person name="Rochi L."/>
            <person name="Burguener G."/>
            <person name="Darino M."/>
            <person name="Turjanski A."/>
            <person name="Kreff E."/>
            <person name="Dieguez M.J."/>
            <person name="Sacco F."/>
        </authorList>
    </citation>
    <scope>NUCLEOTIDE SEQUENCE [LARGE SCALE GENOMIC DNA]</scope>
    <source>
        <strain evidence="2 3">RO10H11247</strain>
    </source>
</reference>
<feature type="compositionally biased region" description="Basic and acidic residues" evidence="1">
    <location>
        <begin position="314"/>
        <end position="323"/>
    </location>
</feature>
<proteinExistence type="predicted"/>